<feature type="domain" description="Yip1" evidence="8">
    <location>
        <begin position="127"/>
        <end position="272"/>
    </location>
</feature>
<dbReference type="InterPro" id="IPR045231">
    <property type="entry name" value="Yip1/4-like"/>
</dbReference>
<dbReference type="SUPFAM" id="SSF81995">
    <property type="entry name" value="beta-sandwich domain of Sec23/24"/>
    <property type="match status" value="1"/>
</dbReference>
<gene>
    <name evidence="9" type="primary">YIP1</name>
    <name evidence="9" type="ORF">ATY40_BA7502784</name>
</gene>
<feature type="transmembrane region" description="Helical" evidence="6">
    <location>
        <begin position="227"/>
        <end position="249"/>
    </location>
</feature>
<organism evidence="9 10">
    <name type="scientific">Komagataella pastoris</name>
    <name type="common">Yeast</name>
    <name type="synonym">Pichia pastoris</name>
    <dbReference type="NCBI Taxonomy" id="4922"/>
    <lineage>
        <taxon>Eukaryota</taxon>
        <taxon>Fungi</taxon>
        <taxon>Dikarya</taxon>
        <taxon>Ascomycota</taxon>
        <taxon>Saccharomycotina</taxon>
        <taxon>Pichiomycetes</taxon>
        <taxon>Pichiales</taxon>
        <taxon>Pichiaceae</taxon>
        <taxon>Komagataella</taxon>
    </lineage>
</organism>
<evidence type="ECO:0000256" key="2">
    <source>
        <dbReference type="ARBA" id="ARBA00010596"/>
    </source>
</evidence>
<accession>A0A1B2JDQ7</accession>
<dbReference type="Proteomes" id="UP000094565">
    <property type="component" value="Chromosome 2"/>
</dbReference>
<comment type="subcellular location">
    <subcellularLocation>
        <location evidence="6">Golgi apparatus membrane</location>
        <topology evidence="6">Multi-pass membrane protein</topology>
    </subcellularLocation>
    <subcellularLocation>
        <location evidence="1">Membrane</location>
        <topology evidence="1">Multi-pass membrane protein</topology>
    </subcellularLocation>
</comment>
<evidence type="ECO:0000256" key="5">
    <source>
        <dbReference type="ARBA" id="ARBA00023136"/>
    </source>
</evidence>
<dbReference type="GO" id="GO:0000139">
    <property type="term" value="C:Golgi membrane"/>
    <property type="evidence" value="ECO:0007669"/>
    <property type="project" value="UniProtKB-SubCell"/>
</dbReference>
<dbReference type="GO" id="GO:0006888">
    <property type="term" value="P:endoplasmic reticulum to Golgi vesicle-mediated transport"/>
    <property type="evidence" value="ECO:0007669"/>
    <property type="project" value="InterPro"/>
</dbReference>
<feature type="region of interest" description="Disordered" evidence="7">
    <location>
        <begin position="1"/>
        <end position="74"/>
    </location>
</feature>
<dbReference type="Pfam" id="PF04893">
    <property type="entry name" value="Yip1"/>
    <property type="match status" value="1"/>
</dbReference>
<sequence length="280" mass="30702">MSFYQQPQQFGQYNPASPPQQQSYSAEQTFQQKQAPYHVNQTFTQAPGFQVPASQSQQQQQQQPPPFQSFPSGSMDFNNVSGSIGDQKLSQGFLAAFSTSGYPGEPPLLEELGINFKHIKEKTAAVLNPRRGNISADIMTDSDLAGPILFCLAFATFLLLSGKTHFGYIYGVALFGTICQHILFKLMSQDASIDLIRTASVIGYCLLPLVLLSAVAVFVPLDNLPGYVAAILAILWCTTSASGFIVSVLRLQNVRMLIAYPLAMFYSVFALMAIFVEKTQ</sequence>
<comment type="similarity">
    <text evidence="2 6">Belongs to the YIP1 family.</text>
</comment>
<keyword evidence="3 6" id="KW-0812">Transmembrane</keyword>
<evidence type="ECO:0000256" key="1">
    <source>
        <dbReference type="ARBA" id="ARBA00004141"/>
    </source>
</evidence>
<keyword evidence="10" id="KW-1185">Reference proteome</keyword>
<dbReference type="GO" id="GO:0005802">
    <property type="term" value="C:trans-Golgi network"/>
    <property type="evidence" value="ECO:0007669"/>
    <property type="project" value="TreeGrafter"/>
</dbReference>
<dbReference type="OrthoDB" id="440385at2759"/>
<evidence type="ECO:0000259" key="8">
    <source>
        <dbReference type="Pfam" id="PF04893"/>
    </source>
</evidence>
<dbReference type="PANTHER" id="PTHR21236">
    <property type="entry name" value="GOLGI MEMBRANE PROTEIN YIP1"/>
    <property type="match status" value="1"/>
</dbReference>
<reference evidence="9 10" key="1">
    <citation type="submission" date="2016-02" db="EMBL/GenBank/DDBJ databases">
        <title>Comparative genomic and transcriptomic foundation for Pichia pastoris.</title>
        <authorList>
            <person name="Love K.R."/>
            <person name="Shah K.A."/>
            <person name="Whittaker C.A."/>
            <person name="Wu J."/>
            <person name="Bartlett M.C."/>
            <person name="Ma D."/>
            <person name="Leeson R.L."/>
            <person name="Priest M."/>
            <person name="Young S.K."/>
            <person name="Love J.C."/>
        </authorList>
    </citation>
    <scope>NUCLEOTIDE SEQUENCE [LARGE SCALE GENOMIC DNA]</scope>
    <source>
        <strain evidence="9 10">ATCC 28485</strain>
    </source>
</reference>
<evidence type="ECO:0000256" key="6">
    <source>
        <dbReference type="RuleBase" id="RU361264"/>
    </source>
</evidence>
<dbReference type="PANTHER" id="PTHR21236:SF2">
    <property type="entry name" value="PROTEIN YIPF"/>
    <property type="match status" value="1"/>
</dbReference>
<feature type="transmembrane region" description="Helical" evidence="6">
    <location>
        <begin position="256"/>
        <end position="276"/>
    </location>
</feature>
<evidence type="ECO:0000313" key="9">
    <source>
        <dbReference type="EMBL" id="ANZ76092.1"/>
    </source>
</evidence>
<feature type="transmembrane region" description="Helical" evidence="6">
    <location>
        <begin position="168"/>
        <end position="187"/>
    </location>
</feature>
<feature type="compositionally biased region" description="Polar residues" evidence="7">
    <location>
        <begin position="1"/>
        <end position="47"/>
    </location>
</feature>
<protein>
    <recommendedName>
        <fullName evidence="6">Protein YIP</fullName>
    </recommendedName>
</protein>
<evidence type="ECO:0000256" key="3">
    <source>
        <dbReference type="ARBA" id="ARBA00022692"/>
    </source>
</evidence>
<name>A0A1B2JDQ7_PICPA</name>
<dbReference type="GO" id="GO:0048280">
    <property type="term" value="P:vesicle fusion with Golgi apparatus"/>
    <property type="evidence" value="ECO:0007669"/>
    <property type="project" value="TreeGrafter"/>
</dbReference>
<dbReference type="InterPro" id="IPR006977">
    <property type="entry name" value="Yip1_dom"/>
</dbReference>
<feature type="transmembrane region" description="Helical" evidence="6">
    <location>
        <begin position="144"/>
        <end position="162"/>
    </location>
</feature>
<keyword evidence="5 6" id="KW-0472">Membrane</keyword>
<evidence type="ECO:0000256" key="4">
    <source>
        <dbReference type="ARBA" id="ARBA00022989"/>
    </source>
</evidence>
<proteinExistence type="inferred from homology"/>
<dbReference type="AlphaFoldDB" id="A0A1B2JDQ7"/>
<evidence type="ECO:0000313" key="10">
    <source>
        <dbReference type="Proteomes" id="UP000094565"/>
    </source>
</evidence>
<feature type="transmembrane region" description="Helical" evidence="6">
    <location>
        <begin position="199"/>
        <end position="221"/>
    </location>
</feature>
<dbReference type="EMBL" id="CP014585">
    <property type="protein sequence ID" value="ANZ76092.1"/>
    <property type="molecule type" value="Genomic_DNA"/>
</dbReference>
<keyword evidence="4 6" id="KW-1133">Transmembrane helix</keyword>
<evidence type="ECO:0000256" key="7">
    <source>
        <dbReference type="SAM" id="MobiDB-lite"/>
    </source>
</evidence>